<dbReference type="GO" id="GO:0005737">
    <property type="term" value="C:cytoplasm"/>
    <property type="evidence" value="ECO:0007669"/>
    <property type="project" value="UniProtKB-SubCell"/>
</dbReference>
<feature type="binding site" evidence="13">
    <location>
        <position position="254"/>
    </location>
    <ligand>
        <name>Mn(2+)</name>
        <dbReference type="ChEBI" id="CHEBI:29035"/>
    </ligand>
</feature>
<dbReference type="NCBIfam" id="NF006820">
    <property type="entry name" value="PRK09344.1-2"/>
    <property type="match status" value="1"/>
</dbReference>
<keyword evidence="10 13" id="KW-0464">Manganese</keyword>
<evidence type="ECO:0000256" key="6">
    <source>
        <dbReference type="ARBA" id="ARBA00022723"/>
    </source>
</evidence>
<dbReference type="FunFam" id="2.170.8.10:FF:000001">
    <property type="entry name" value="Phosphoenolpyruvate carboxykinase (ATP)"/>
    <property type="match status" value="1"/>
</dbReference>
<dbReference type="FunFam" id="3.40.449.10:FF:000001">
    <property type="entry name" value="Phosphoenolpyruvate carboxykinase (ATP)"/>
    <property type="match status" value="1"/>
</dbReference>
<dbReference type="PROSITE" id="PS00532">
    <property type="entry name" value="PEPCK_ATP"/>
    <property type="match status" value="1"/>
</dbReference>
<dbReference type="Pfam" id="PF01293">
    <property type="entry name" value="PEPCK_ATP"/>
    <property type="match status" value="1"/>
</dbReference>
<feature type="binding site" evidence="13">
    <location>
        <position position="319"/>
    </location>
    <ligand>
        <name>substrate</name>
    </ligand>
</feature>
<feature type="binding site" evidence="13">
    <location>
        <position position="198"/>
    </location>
    <ligand>
        <name>substrate</name>
    </ligand>
</feature>
<dbReference type="NCBIfam" id="NF006821">
    <property type="entry name" value="PRK09344.1-3"/>
    <property type="match status" value="1"/>
</dbReference>
<evidence type="ECO:0000256" key="11">
    <source>
        <dbReference type="ARBA" id="ARBA00023239"/>
    </source>
</evidence>
<feature type="binding site" evidence="13">
    <location>
        <position position="444"/>
    </location>
    <ligand>
        <name>ATP</name>
        <dbReference type="ChEBI" id="CHEBI:30616"/>
    </ligand>
</feature>
<dbReference type="HAMAP" id="MF_00453">
    <property type="entry name" value="PEPCK_ATP"/>
    <property type="match status" value="1"/>
</dbReference>
<evidence type="ECO:0000256" key="9">
    <source>
        <dbReference type="ARBA" id="ARBA00022840"/>
    </source>
</evidence>
<dbReference type="RefSeq" id="WP_002167516.1">
    <property type="nucleotide sequence ID" value="NZ_JH792251.1"/>
</dbReference>
<dbReference type="PIRSF" id="PIRSF006294">
    <property type="entry name" value="PEP_crbxkin"/>
    <property type="match status" value="1"/>
</dbReference>
<keyword evidence="7 13" id="KW-0547">Nucleotide-binding</keyword>
<feature type="binding site" evidence="13">
    <location>
        <position position="217"/>
    </location>
    <ligand>
        <name>ATP</name>
        <dbReference type="ChEBI" id="CHEBI:30616"/>
    </ligand>
</feature>
<dbReference type="AlphaFoldDB" id="A0ABC9R8S9"/>
<comment type="caution">
    <text evidence="13">Lacks conserved residue(s) required for the propagation of feature annotation.</text>
</comment>
<dbReference type="NCBIfam" id="TIGR00224">
    <property type="entry name" value="pckA"/>
    <property type="match status" value="1"/>
</dbReference>
<sequence length="528" mass="57963">MSTVNVQIGLHELLNGSNAQIQLSVPQLVEKVLMRNEGKLTSTGAVSASTGKYTGRSPKDKFIVKEASVADKIAWGAVNQPISEEHFNKLYIKVLEYLKEKEELFIFKGFAGADRNYRLPIQVVNEYAWHNLFVHQLFIRPNEEELATHESEFTIVSAPNFKADPAIDGTNSEAFIMVSFEKRIVLIGGTEYAGEMKKSIFSIMNFLLPEQDILSMHCSSNVGEEGDVALFFGLSGTGKTTLSADPNRKLIGDDEHGWSDNGVFNIEGGCYAKCVNLSHEKEPQIFDAIKFGSVLENVVIDGQTRIADYNDTTLTENTRAAYPMHAIDNIVLPSVAGHPNTIIFLTADASGVLPPISKLSKEQAMYHFLSGYTSKLAGTERGVTSPQATFSTCFGSPFLPLDASRYAEMLGEKIEKHDAKVFLVNTGWTGGEYGVGKRMNLGYTRAMIQAALSGELAKAETAKHDIFGLEVPRHVPGVPDEVLMPEQTWADKDAYNAKAIELANEFKENFKKFDSVSEAIINLGGPIA</sequence>
<feature type="binding site" evidence="13">
    <location>
        <position position="319"/>
    </location>
    <ligand>
        <name>ATP</name>
        <dbReference type="ChEBI" id="CHEBI:30616"/>
    </ligand>
</feature>
<feature type="binding site" evidence="13">
    <location>
        <position position="217"/>
    </location>
    <ligand>
        <name>Mn(2+)</name>
        <dbReference type="ChEBI" id="CHEBI:29035"/>
    </ligand>
</feature>
<comment type="pathway">
    <text evidence="1 13">Carbohydrate biosynthesis; gluconeogenesis.</text>
</comment>
<name>A0ABC9R8S9_BACMY</name>
<comment type="function">
    <text evidence="13">Involved in the gluconeogenesis. Catalyzes the conversion of oxaloacetate (OAA) to phosphoenolpyruvate (PEP) through direct phosphoryl transfer between the nucleoside triphosphate and OAA.</text>
</comment>
<evidence type="ECO:0000256" key="12">
    <source>
        <dbReference type="ARBA" id="ARBA00047371"/>
    </source>
</evidence>
<feature type="binding site" evidence="13">
    <location>
        <position position="282"/>
    </location>
    <ligand>
        <name>ATP</name>
        <dbReference type="ChEBI" id="CHEBI:30616"/>
    </ligand>
</feature>
<dbReference type="Proteomes" id="UP000006976">
    <property type="component" value="Unassembled WGS sequence"/>
</dbReference>
<proteinExistence type="inferred from homology"/>
<comment type="caution">
    <text evidence="14">The sequence shown here is derived from an EMBL/GenBank/DDBJ whole genome shotgun (WGS) entry which is preliminary data.</text>
</comment>
<evidence type="ECO:0000256" key="2">
    <source>
        <dbReference type="ARBA" id="ARBA00006052"/>
    </source>
</evidence>
<accession>A0ABC9R8S9</accession>
<dbReference type="InterPro" id="IPR015994">
    <property type="entry name" value="PEPCK_ATP_CS"/>
</dbReference>
<dbReference type="PANTHER" id="PTHR30031">
    <property type="entry name" value="PHOSPHOENOLPYRUVATE CARBOXYKINASE ATP"/>
    <property type="match status" value="1"/>
</dbReference>
<keyword evidence="11 13" id="KW-0456">Lyase</keyword>
<keyword evidence="4 13" id="KW-0312">Gluconeogenesis</keyword>
<comment type="similarity">
    <text evidence="2 13">Belongs to the phosphoenolpyruvate carboxykinase (ATP) family.</text>
</comment>
<dbReference type="EMBL" id="AHEV01000005">
    <property type="protein sequence ID" value="EJR44579.1"/>
    <property type="molecule type" value="Genomic_DNA"/>
</dbReference>
<gene>
    <name evidence="13" type="primary">pckA</name>
    <name evidence="14" type="ORF">III_00737</name>
</gene>
<dbReference type="GO" id="GO:0005524">
    <property type="term" value="F:ATP binding"/>
    <property type="evidence" value="ECO:0007669"/>
    <property type="project" value="UniProtKB-UniRule"/>
</dbReference>
<feature type="binding site" evidence="13">
    <location>
        <position position="198"/>
    </location>
    <ligand>
        <name>Mn(2+)</name>
        <dbReference type="ChEBI" id="CHEBI:29035"/>
    </ligand>
</feature>
<dbReference type="SUPFAM" id="SSF53795">
    <property type="entry name" value="PEP carboxykinase-like"/>
    <property type="match status" value="1"/>
</dbReference>
<evidence type="ECO:0000256" key="7">
    <source>
        <dbReference type="ARBA" id="ARBA00022741"/>
    </source>
</evidence>
<keyword evidence="9 13" id="KW-0067">ATP-binding</keyword>
<dbReference type="GO" id="GO:0004612">
    <property type="term" value="F:phosphoenolpyruvate carboxykinase (ATP) activity"/>
    <property type="evidence" value="ECO:0007669"/>
    <property type="project" value="UniProtKB-UniRule"/>
</dbReference>
<dbReference type="SUPFAM" id="SSF68923">
    <property type="entry name" value="PEP carboxykinase N-terminal domain"/>
    <property type="match status" value="1"/>
</dbReference>
<comment type="subcellular location">
    <subcellularLocation>
        <location evidence="13">Cytoplasm</location>
    </subcellularLocation>
</comment>
<dbReference type="Gene3D" id="3.90.228.20">
    <property type="match status" value="1"/>
</dbReference>
<evidence type="ECO:0000256" key="5">
    <source>
        <dbReference type="ARBA" id="ARBA00022490"/>
    </source>
</evidence>
<evidence type="ECO:0000256" key="13">
    <source>
        <dbReference type="HAMAP-Rule" id="MF_00453"/>
    </source>
</evidence>
<dbReference type="GO" id="GO:0006094">
    <property type="term" value="P:gluconeogenesis"/>
    <property type="evidence" value="ECO:0007669"/>
    <property type="project" value="UniProtKB-UniRule"/>
</dbReference>
<evidence type="ECO:0000256" key="4">
    <source>
        <dbReference type="ARBA" id="ARBA00022432"/>
    </source>
</evidence>
<dbReference type="GO" id="GO:0046872">
    <property type="term" value="F:metal ion binding"/>
    <property type="evidence" value="ECO:0007669"/>
    <property type="project" value="UniProtKB-KW"/>
</dbReference>
<evidence type="ECO:0000313" key="14">
    <source>
        <dbReference type="EMBL" id="EJR44579.1"/>
    </source>
</evidence>
<evidence type="ECO:0000256" key="3">
    <source>
        <dbReference type="ARBA" id="ARBA00012363"/>
    </source>
</evidence>
<evidence type="ECO:0000256" key="10">
    <source>
        <dbReference type="ARBA" id="ARBA00023211"/>
    </source>
</evidence>
<dbReference type="CDD" id="cd00484">
    <property type="entry name" value="PEPCK_ATP"/>
    <property type="match status" value="1"/>
</dbReference>
<reference evidence="14 15" key="1">
    <citation type="submission" date="2012-04" db="EMBL/GenBank/DDBJ databases">
        <title>The Genome Sequence of Bacillus cereus VD078.</title>
        <authorList>
            <consortium name="The Broad Institute Genome Sequencing Platform"/>
            <consortium name="The Broad Institute Genome Sequencing Center for Infectious Disease"/>
            <person name="Feldgarden M."/>
            <person name="Van der Auwera G.A."/>
            <person name="Mahillon J."/>
            <person name="Duprez V."/>
            <person name="Timmery S."/>
            <person name="Mattelet C."/>
            <person name="Dierick K."/>
            <person name="Sun M."/>
            <person name="Yu Z."/>
            <person name="Zhu L."/>
            <person name="Hu X."/>
            <person name="Shank E.B."/>
            <person name="Swiecicka I."/>
            <person name="Hansen B.M."/>
            <person name="Andrup L."/>
            <person name="Young S.K."/>
            <person name="Zeng Q."/>
            <person name="Gargeya S."/>
            <person name="Fitzgerald M."/>
            <person name="Haas B."/>
            <person name="Abouelleil A."/>
            <person name="Alvarado L."/>
            <person name="Arachchi H.M."/>
            <person name="Berlin A."/>
            <person name="Chapman S.B."/>
            <person name="Goldberg J."/>
            <person name="Griggs A."/>
            <person name="Gujja S."/>
            <person name="Hansen M."/>
            <person name="Howarth C."/>
            <person name="Imamovic A."/>
            <person name="Larimer J."/>
            <person name="McCowen C."/>
            <person name="Montmayeur A."/>
            <person name="Murphy C."/>
            <person name="Neiman D."/>
            <person name="Pearson M."/>
            <person name="Priest M."/>
            <person name="Roberts A."/>
            <person name="Saif S."/>
            <person name="Shea T."/>
            <person name="Sisk P."/>
            <person name="Sykes S."/>
            <person name="Wortman J."/>
            <person name="Nusbaum C."/>
            <person name="Birren B."/>
        </authorList>
    </citation>
    <scope>NUCLEOTIDE SEQUENCE [LARGE SCALE GENOMIC DNA]</scope>
    <source>
        <strain evidence="14 15">VD078</strain>
    </source>
</reference>
<feature type="binding site" evidence="13">
    <location>
        <position position="56"/>
    </location>
    <ligand>
        <name>substrate</name>
    </ligand>
</feature>
<dbReference type="EC" id="4.1.1.49" evidence="3 13"/>
<dbReference type="InterPro" id="IPR013035">
    <property type="entry name" value="PEP_carboxykinase_C"/>
</dbReference>
<evidence type="ECO:0000313" key="15">
    <source>
        <dbReference type="Proteomes" id="UP000006976"/>
    </source>
</evidence>
<feature type="binding site" evidence="13">
    <location>
        <position position="192"/>
    </location>
    <ligand>
        <name>substrate</name>
    </ligand>
</feature>
<evidence type="ECO:0000256" key="8">
    <source>
        <dbReference type="ARBA" id="ARBA00022793"/>
    </source>
</evidence>
<comment type="catalytic activity">
    <reaction evidence="12 13">
        <text>oxaloacetate + ATP = phosphoenolpyruvate + ADP + CO2</text>
        <dbReference type="Rhea" id="RHEA:18617"/>
        <dbReference type="ChEBI" id="CHEBI:16452"/>
        <dbReference type="ChEBI" id="CHEBI:16526"/>
        <dbReference type="ChEBI" id="CHEBI:30616"/>
        <dbReference type="ChEBI" id="CHEBI:58702"/>
        <dbReference type="ChEBI" id="CHEBI:456216"/>
        <dbReference type="EC" id="4.1.1.49"/>
    </reaction>
</comment>
<protein>
    <recommendedName>
        <fullName evidence="3 13">Phosphoenolpyruvate carboxykinase (ATP)</fullName>
        <shortName evidence="13">PCK</shortName>
        <shortName evidence="13">PEP carboxykinase</shortName>
        <shortName evidence="13">PEPCK</shortName>
        <ecNumber evidence="3 13">4.1.1.49</ecNumber>
    </recommendedName>
</protein>
<dbReference type="Gene3D" id="3.40.449.10">
    <property type="entry name" value="Phosphoenolpyruvate Carboxykinase, domain 1"/>
    <property type="match status" value="1"/>
</dbReference>
<feature type="binding site" evidence="13">
    <location>
        <begin position="233"/>
        <end position="241"/>
    </location>
    <ligand>
        <name>ATP</name>
        <dbReference type="ChEBI" id="CHEBI:30616"/>
    </ligand>
</feature>
<comment type="cofactor">
    <cofactor evidence="13">
        <name>Mn(2+)</name>
        <dbReference type="ChEBI" id="CHEBI:29035"/>
    </cofactor>
    <text evidence="13">Binds 1 Mn(2+) ion per subunit.</text>
</comment>
<feature type="binding site" evidence="13">
    <location>
        <position position="198"/>
    </location>
    <ligand>
        <name>ATP</name>
        <dbReference type="ChEBI" id="CHEBI:30616"/>
    </ligand>
</feature>
<keyword evidence="5 13" id="KW-0963">Cytoplasm</keyword>
<evidence type="ECO:0000256" key="1">
    <source>
        <dbReference type="ARBA" id="ARBA00004742"/>
    </source>
</evidence>
<dbReference type="InterPro" id="IPR001272">
    <property type="entry name" value="PEP_carboxykinase_ATP"/>
</dbReference>
<keyword evidence="8 13" id="KW-0210">Decarboxylase</keyword>
<dbReference type="InterPro" id="IPR008210">
    <property type="entry name" value="PEP_carboxykinase_N"/>
</dbReference>
<keyword evidence="6 13" id="KW-0479">Metal-binding</keyword>
<dbReference type="PANTHER" id="PTHR30031:SF0">
    <property type="entry name" value="PHOSPHOENOLPYRUVATE CARBOXYKINASE (ATP)"/>
    <property type="match status" value="1"/>
</dbReference>
<dbReference type="Gene3D" id="2.170.8.10">
    <property type="entry name" value="Phosphoenolpyruvate Carboxykinase, domain 2"/>
    <property type="match status" value="1"/>
</dbReference>
<organism evidence="14 15">
    <name type="scientific">Bacillus mycoides</name>
    <dbReference type="NCBI Taxonomy" id="1405"/>
    <lineage>
        <taxon>Bacteria</taxon>
        <taxon>Bacillati</taxon>
        <taxon>Bacillota</taxon>
        <taxon>Bacilli</taxon>
        <taxon>Bacillales</taxon>
        <taxon>Bacillaceae</taxon>
        <taxon>Bacillus</taxon>
        <taxon>Bacillus cereus group</taxon>
    </lineage>
</organism>